<organism evidence="3 4">
    <name type="scientific">Roseateles puraquae</name>
    <dbReference type="NCBI Taxonomy" id="431059"/>
    <lineage>
        <taxon>Bacteria</taxon>
        <taxon>Pseudomonadati</taxon>
        <taxon>Pseudomonadota</taxon>
        <taxon>Betaproteobacteria</taxon>
        <taxon>Burkholderiales</taxon>
        <taxon>Sphaerotilaceae</taxon>
        <taxon>Roseateles</taxon>
    </lineage>
</organism>
<dbReference type="PROSITE" id="PS51898">
    <property type="entry name" value="TYR_RECOMBINASE"/>
    <property type="match status" value="1"/>
</dbReference>
<dbReference type="GO" id="GO:0006310">
    <property type="term" value="P:DNA recombination"/>
    <property type="evidence" value="ECO:0007669"/>
    <property type="project" value="UniProtKB-KW"/>
</dbReference>
<protein>
    <submittedName>
        <fullName evidence="3">Integrase</fullName>
    </submittedName>
</protein>
<dbReference type="Pfam" id="PF00589">
    <property type="entry name" value="Phage_integrase"/>
    <property type="match status" value="1"/>
</dbReference>
<dbReference type="CDD" id="cd00397">
    <property type="entry name" value="DNA_BRE_C"/>
    <property type="match status" value="1"/>
</dbReference>
<dbReference type="GO" id="GO:0003677">
    <property type="term" value="F:DNA binding"/>
    <property type="evidence" value="ECO:0007669"/>
    <property type="project" value="InterPro"/>
</dbReference>
<gene>
    <name evidence="3" type="ORF">CDO81_09785</name>
</gene>
<keyword evidence="4" id="KW-1185">Reference proteome</keyword>
<dbReference type="Gene3D" id="1.10.443.10">
    <property type="entry name" value="Intergrase catalytic core"/>
    <property type="match status" value="1"/>
</dbReference>
<evidence type="ECO:0000313" key="3">
    <source>
        <dbReference type="EMBL" id="OWR04850.1"/>
    </source>
</evidence>
<dbReference type="InterPro" id="IPR011010">
    <property type="entry name" value="DNA_brk_join_enz"/>
</dbReference>
<name>A0A254NAV3_9BURK</name>
<comment type="caution">
    <text evidence="3">The sequence shown here is derived from an EMBL/GenBank/DDBJ whole genome shotgun (WGS) entry which is preliminary data.</text>
</comment>
<evidence type="ECO:0000313" key="4">
    <source>
        <dbReference type="Proteomes" id="UP000197446"/>
    </source>
</evidence>
<dbReference type="GO" id="GO:0015074">
    <property type="term" value="P:DNA integration"/>
    <property type="evidence" value="ECO:0007669"/>
    <property type="project" value="InterPro"/>
</dbReference>
<dbReference type="InterPro" id="IPR002104">
    <property type="entry name" value="Integrase_catalytic"/>
</dbReference>
<accession>A0A254NAV3</accession>
<dbReference type="InterPro" id="IPR013762">
    <property type="entry name" value="Integrase-like_cat_sf"/>
</dbReference>
<proteinExistence type="predicted"/>
<sequence>MRHVLSYANFLEENELDWRQFPMRVDERALIKFRGCLLRKVEMGELAITTATARMSAVILFYRFAQSKNLVSTQVPMWEERRVVVRYVDSVGFGRSMARASTDLHIPMRRRVGNSLEDGLYPLSATDVRALFAYLKSNQTTELALMLLIGLYTGARIGTITTLGKRNLRAARPDPQLKDIHLIRIGPGTSVKTKFDVSGDLMVPTELLLRLVAYSESTERLKREARADDKDKNILFLTRRAKRYSVNTVDRLVEKMRAEAIRQGLQFMDSFRFHQTRATFGTQLMRMLLGVMSATNALDFVRSAMLHKSEATTMRYIKFIENSKAKQELSSEYSRLFTGVEEKWGGREP</sequence>
<dbReference type="AlphaFoldDB" id="A0A254NAV3"/>
<dbReference type="SUPFAM" id="SSF56349">
    <property type="entry name" value="DNA breaking-rejoining enzymes"/>
    <property type="match status" value="1"/>
</dbReference>
<feature type="domain" description="Tyr recombinase" evidence="2">
    <location>
        <begin position="118"/>
        <end position="329"/>
    </location>
</feature>
<reference evidence="3 4" key="1">
    <citation type="journal article" date="2007" name="Int. J. Syst. Evol. Microbiol.">
        <title>Description of Pelomonas aquatica sp. nov. and Pelomonas puraquae sp. nov., isolated from industrial and haemodialysis water.</title>
        <authorList>
            <person name="Gomila M."/>
            <person name="Bowien B."/>
            <person name="Falsen E."/>
            <person name="Moore E.R."/>
            <person name="Lalucat J."/>
        </authorList>
    </citation>
    <scope>NUCLEOTIDE SEQUENCE [LARGE SCALE GENOMIC DNA]</scope>
    <source>
        <strain evidence="3 4">CCUG 52769</strain>
    </source>
</reference>
<keyword evidence="1" id="KW-0233">DNA recombination</keyword>
<evidence type="ECO:0000256" key="1">
    <source>
        <dbReference type="ARBA" id="ARBA00023172"/>
    </source>
</evidence>
<dbReference type="EMBL" id="NISI01000002">
    <property type="protein sequence ID" value="OWR04850.1"/>
    <property type="molecule type" value="Genomic_DNA"/>
</dbReference>
<evidence type="ECO:0000259" key="2">
    <source>
        <dbReference type="PROSITE" id="PS51898"/>
    </source>
</evidence>
<dbReference type="Proteomes" id="UP000197446">
    <property type="component" value="Unassembled WGS sequence"/>
</dbReference>